<evidence type="ECO:0000313" key="1">
    <source>
        <dbReference type="EMBL" id="BDG59579.1"/>
    </source>
</evidence>
<gene>
    <name evidence="1" type="ORF">caldi_06690</name>
</gene>
<keyword evidence="2" id="KW-1185">Reference proteome</keyword>
<accession>A0AA35CI90</accession>
<name>A0AA35CI90_9FIRM</name>
<dbReference type="Proteomes" id="UP001163687">
    <property type="component" value="Chromosome"/>
</dbReference>
<organism evidence="1 2">
    <name type="scientific">Caldinitratiruptor microaerophilus</name>
    <dbReference type="NCBI Taxonomy" id="671077"/>
    <lineage>
        <taxon>Bacteria</taxon>
        <taxon>Bacillati</taxon>
        <taxon>Bacillota</taxon>
        <taxon>Clostridia</taxon>
        <taxon>Eubacteriales</taxon>
        <taxon>Symbiobacteriaceae</taxon>
        <taxon>Caldinitratiruptor</taxon>
    </lineage>
</organism>
<dbReference type="EMBL" id="AP025628">
    <property type="protein sequence ID" value="BDG59579.1"/>
    <property type="molecule type" value="Genomic_DNA"/>
</dbReference>
<reference evidence="1" key="1">
    <citation type="submission" date="2022-03" db="EMBL/GenBank/DDBJ databases">
        <title>Complete genome sequence of Caldinitratiruptor microaerophilus.</title>
        <authorList>
            <person name="Mukaiyama R."/>
            <person name="Nishiyama T."/>
            <person name="Ueda K."/>
        </authorList>
    </citation>
    <scope>NUCLEOTIDE SEQUENCE</scope>
    <source>
        <strain evidence="1">JCM 16183</strain>
    </source>
</reference>
<evidence type="ECO:0000313" key="2">
    <source>
        <dbReference type="Proteomes" id="UP001163687"/>
    </source>
</evidence>
<dbReference type="AlphaFoldDB" id="A0AA35CI90"/>
<protein>
    <submittedName>
        <fullName evidence="1">Uncharacterized protein</fullName>
    </submittedName>
</protein>
<dbReference type="RefSeq" id="WP_264843698.1">
    <property type="nucleotide sequence ID" value="NZ_AP025628.1"/>
</dbReference>
<proteinExistence type="predicted"/>
<sequence length="42" mass="4455">MAVLVPTFVTVCYTWAQKEMGRAPDPAIAAEPAAAAAHDRAR</sequence>
<dbReference type="KEGG" id="cmic:caldi_06690"/>